<dbReference type="RefSeq" id="WP_283441018.1">
    <property type="nucleotide sequence ID" value="NZ_FXUL01000002.1"/>
</dbReference>
<gene>
    <name evidence="2" type="ORF">SAMN06295970_102216</name>
</gene>
<feature type="transmembrane region" description="Helical" evidence="1">
    <location>
        <begin position="46"/>
        <end position="66"/>
    </location>
</feature>
<evidence type="ECO:0000313" key="2">
    <source>
        <dbReference type="EMBL" id="SMP49204.1"/>
    </source>
</evidence>
<feature type="transmembrane region" description="Helical" evidence="1">
    <location>
        <begin position="12"/>
        <end position="31"/>
    </location>
</feature>
<keyword evidence="1" id="KW-0812">Transmembrane</keyword>
<evidence type="ECO:0000256" key="1">
    <source>
        <dbReference type="SAM" id="Phobius"/>
    </source>
</evidence>
<evidence type="ECO:0000313" key="3">
    <source>
        <dbReference type="Proteomes" id="UP001158049"/>
    </source>
</evidence>
<proteinExistence type="predicted"/>
<sequence length="142" mass="14952">MKTVHPSRLLRNALLADAVASGAVALLHLLLNRMLSERLGLDSRLLLYTGMFLLGYANLLLVLAYTDRIWVSLLRVIIAGNAAWAAGCLLLIVEGVLAQGAAAPLAAAFLGMQALAVLAFAGLEYAGLRASSGMRPRAALRA</sequence>
<keyword evidence="1" id="KW-1133">Transmembrane helix</keyword>
<accession>A0ABY1PVU4</accession>
<keyword evidence="3" id="KW-1185">Reference proteome</keyword>
<name>A0ABY1PVU4_9BURK</name>
<comment type="caution">
    <text evidence="2">The sequence shown here is derived from an EMBL/GenBank/DDBJ whole genome shotgun (WGS) entry which is preliminary data.</text>
</comment>
<reference evidence="2 3" key="1">
    <citation type="submission" date="2017-05" db="EMBL/GenBank/DDBJ databases">
        <authorList>
            <person name="Varghese N."/>
            <person name="Submissions S."/>
        </authorList>
    </citation>
    <scope>NUCLEOTIDE SEQUENCE [LARGE SCALE GENOMIC DNA]</scope>
    <source>
        <strain evidence="2 3">DSM 26001</strain>
    </source>
</reference>
<feature type="transmembrane region" description="Helical" evidence="1">
    <location>
        <begin position="105"/>
        <end position="128"/>
    </location>
</feature>
<feature type="transmembrane region" description="Helical" evidence="1">
    <location>
        <begin position="73"/>
        <end position="93"/>
    </location>
</feature>
<dbReference type="EMBL" id="FXUL01000002">
    <property type="protein sequence ID" value="SMP49204.1"/>
    <property type="molecule type" value="Genomic_DNA"/>
</dbReference>
<organism evidence="2 3">
    <name type="scientific">Noviherbaspirillum suwonense</name>
    <dbReference type="NCBI Taxonomy" id="1224511"/>
    <lineage>
        <taxon>Bacteria</taxon>
        <taxon>Pseudomonadati</taxon>
        <taxon>Pseudomonadota</taxon>
        <taxon>Betaproteobacteria</taxon>
        <taxon>Burkholderiales</taxon>
        <taxon>Oxalobacteraceae</taxon>
        <taxon>Noviherbaspirillum</taxon>
    </lineage>
</organism>
<keyword evidence="1" id="KW-0472">Membrane</keyword>
<protein>
    <submittedName>
        <fullName evidence="2">Uncharacterized protein</fullName>
    </submittedName>
</protein>
<dbReference type="Proteomes" id="UP001158049">
    <property type="component" value="Unassembled WGS sequence"/>
</dbReference>